<dbReference type="EMBL" id="CAJNOR010017149">
    <property type="protein sequence ID" value="CAF1686877.1"/>
    <property type="molecule type" value="Genomic_DNA"/>
</dbReference>
<accession>A0A816HK41</accession>
<proteinExistence type="predicted"/>
<comment type="caution">
    <text evidence="1">The sequence shown here is derived from an EMBL/GenBank/DDBJ whole genome shotgun (WGS) entry which is preliminary data.</text>
</comment>
<protein>
    <submittedName>
        <fullName evidence="1">Uncharacterized protein</fullName>
    </submittedName>
</protein>
<reference evidence="1" key="1">
    <citation type="submission" date="2021-02" db="EMBL/GenBank/DDBJ databases">
        <authorList>
            <person name="Nowell W R."/>
        </authorList>
    </citation>
    <scope>NUCLEOTIDE SEQUENCE</scope>
</reference>
<dbReference type="AlphaFoldDB" id="A0A816HK41"/>
<organism evidence="1 2">
    <name type="scientific">Adineta ricciae</name>
    <name type="common">Rotifer</name>
    <dbReference type="NCBI Taxonomy" id="249248"/>
    <lineage>
        <taxon>Eukaryota</taxon>
        <taxon>Metazoa</taxon>
        <taxon>Spiralia</taxon>
        <taxon>Gnathifera</taxon>
        <taxon>Rotifera</taxon>
        <taxon>Eurotatoria</taxon>
        <taxon>Bdelloidea</taxon>
        <taxon>Adinetida</taxon>
        <taxon>Adinetidae</taxon>
        <taxon>Adineta</taxon>
    </lineage>
</organism>
<name>A0A816HK41_ADIRI</name>
<gene>
    <name evidence="1" type="ORF">XAT740_LOCUS62163</name>
</gene>
<sequence length="85" mass="10373">MEIERALVEGEHELVFKQILDDSESDQEKIRHLYNDLQLLTERIMSEKASIRNEIEYTQQILYKLEYELRELEEQYRPSDDKILK</sequence>
<evidence type="ECO:0000313" key="2">
    <source>
        <dbReference type="Proteomes" id="UP000663828"/>
    </source>
</evidence>
<evidence type="ECO:0000313" key="1">
    <source>
        <dbReference type="EMBL" id="CAF1686877.1"/>
    </source>
</evidence>
<keyword evidence="2" id="KW-1185">Reference proteome</keyword>
<dbReference type="Proteomes" id="UP000663828">
    <property type="component" value="Unassembled WGS sequence"/>
</dbReference>